<dbReference type="STRING" id="188915.AWC02_11680"/>
<proteinExistence type="predicted"/>
<comment type="caution">
    <text evidence="4">The sequence shown here is derived from an EMBL/GenBank/DDBJ whole genome shotgun (WGS) entry which is preliminary data.</text>
</comment>
<evidence type="ECO:0000313" key="4">
    <source>
        <dbReference type="EMBL" id="ORV45990.1"/>
    </source>
</evidence>
<name>A0A1X1TN52_9MYCO</name>
<dbReference type="RefSeq" id="WP_085128910.1">
    <property type="nucleotide sequence ID" value="NZ_LQOT01000040.1"/>
</dbReference>
<dbReference type="PANTHER" id="PTHR32083:SF48">
    <property type="entry name" value="TRANS-GOLGI NETWORK-LOCALIZED SYP41-INTERACTING PROTEIN 1"/>
    <property type="match status" value="1"/>
</dbReference>
<feature type="compositionally biased region" description="Polar residues" evidence="3">
    <location>
        <begin position="602"/>
        <end position="611"/>
    </location>
</feature>
<feature type="region of interest" description="Disordered" evidence="3">
    <location>
        <begin position="391"/>
        <end position="410"/>
    </location>
</feature>
<accession>A0A1X1TN52</accession>
<feature type="compositionally biased region" description="Basic and acidic residues" evidence="3">
    <location>
        <begin position="397"/>
        <end position="410"/>
    </location>
</feature>
<feature type="compositionally biased region" description="Basic and acidic residues" evidence="3">
    <location>
        <begin position="489"/>
        <end position="502"/>
    </location>
</feature>
<protein>
    <recommendedName>
        <fullName evidence="6">TIGR02680 family protein</fullName>
    </recommendedName>
</protein>
<evidence type="ECO:0000256" key="2">
    <source>
        <dbReference type="SAM" id="Coils"/>
    </source>
</evidence>
<feature type="region of interest" description="Disordered" evidence="3">
    <location>
        <begin position="579"/>
        <end position="621"/>
    </location>
</feature>
<evidence type="ECO:0000313" key="5">
    <source>
        <dbReference type="Proteomes" id="UP000193465"/>
    </source>
</evidence>
<feature type="region of interest" description="Disordered" evidence="3">
    <location>
        <begin position="478"/>
        <end position="502"/>
    </location>
</feature>
<feature type="coiled-coil region" evidence="2">
    <location>
        <begin position="876"/>
        <end position="927"/>
    </location>
</feature>
<evidence type="ECO:0000256" key="3">
    <source>
        <dbReference type="SAM" id="MobiDB-lite"/>
    </source>
</evidence>
<dbReference type="PANTHER" id="PTHR32083">
    <property type="entry name" value="CILIA AND FLAGELLA-ASSOCIATED PROTEIN 58-RELATED"/>
    <property type="match status" value="1"/>
</dbReference>
<dbReference type="NCBIfam" id="TIGR02680">
    <property type="entry name" value="TIGR02680 family protein"/>
    <property type="match status" value="1"/>
</dbReference>
<evidence type="ECO:0008006" key="6">
    <source>
        <dbReference type="Google" id="ProtNLM"/>
    </source>
</evidence>
<reference evidence="4 5" key="1">
    <citation type="submission" date="2016-01" db="EMBL/GenBank/DDBJ databases">
        <title>The new phylogeny of the genus Mycobacterium.</title>
        <authorList>
            <person name="Tarcisio F."/>
            <person name="Conor M."/>
            <person name="Antonella G."/>
            <person name="Elisabetta G."/>
            <person name="Giulia F.S."/>
            <person name="Sara T."/>
            <person name="Anna F."/>
            <person name="Clotilde B."/>
            <person name="Roberto B."/>
            <person name="Veronica D.S."/>
            <person name="Fabio R."/>
            <person name="Monica P."/>
            <person name="Olivier J."/>
            <person name="Enrico T."/>
            <person name="Nicola S."/>
        </authorList>
    </citation>
    <scope>NUCLEOTIDE SEQUENCE [LARGE SCALE GENOMIC DNA]</scope>
    <source>
        <strain evidence="4 5">ATCC 27353</strain>
    </source>
</reference>
<evidence type="ECO:0000256" key="1">
    <source>
        <dbReference type="ARBA" id="ARBA00023054"/>
    </source>
</evidence>
<dbReference type="Proteomes" id="UP000193465">
    <property type="component" value="Unassembled WGS sequence"/>
</dbReference>
<dbReference type="Pfam" id="PF13558">
    <property type="entry name" value="SbcC_Walker_B"/>
    <property type="match status" value="1"/>
</dbReference>
<feature type="coiled-coil region" evidence="2">
    <location>
        <begin position="953"/>
        <end position="1015"/>
    </location>
</feature>
<keyword evidence="1 2" id="KW-0175">Coiled coil</keyword>
<organism evidence="4 5">
    <name type="scientific">Mycolicibacter engbaekii</name>
    <dbReference type="NCBI Taxonomy" id="188915"/>
    <lineage>
        <taxon>Bacteria</taxon>
        <taxon>Bacillati</taxon>
        <taxon>Actinomycetota</taxon>
        <taxon>Actinomycetes</taxon>
        <taxon>Mycobacteriales</taxon>
        <taxon>Mycobacteriaceae</taxon>
        <taxon>Mycolicibacter</taxon>
    </lineage>
</organism>
<keyword evidence="5" id="KW-1185">Reference proteome</keyword>
<dbReference type="InterPro" id="IPR013496">
    <property type="entry name" value="CHP02680"/>
</dbReference>
<feature type="compositionally biased region" description="Basic and acidic residues" evidence="3">
    <location>
        <begin position="586"/>
        <end position="601"/>
    </location>
</feature>
<feature type="coiled-coil region" evidence="2">
    <location>
        <begin position="767"/>
        <end position="794"/>
    </location>
</feature>
<gene>
    <name evidence="4" type="ORF">AWC02_11680</name>
</gene>
<dbReference type="EMBL" id="LQOT01000040">
    <property type="protein sequence ID" value="ORV45990.1"/>
    <property type="molecule type" value="Genomic_DNA"/>
</dbReference>
<sequence length="1400" mass="155069">MTASVDRFGDGKQWLEAALQRRLPEPVRDRWQPLRVGVVSLWEYDDAEFWYADGRMVLRGQNGAGKTKVLELTTLMLLRGETRPADLDPFGSQHRNMRFNLLPTGEGDDPRPPADAGLGYAWIEYGRIDENGRPRFYVCGMGMSARRGTGTPKVNTWHFITPLRPGKDFYLSKGGRALDYKQLKQIDGIDLPADATAYRNRLARDLFGLPKTSYDNLTALLKTLRKPKLGEALSPSVLEEMMRDALPPLDDHEIDTLATGWDNLDRLRDAVEYTKKAAVAVATFVREGWKPWARTVARRRADDFTKATTSLDNTTRDRNNADKTLASASAVVTEAKAELQKSKQLQQDRTTEATELAESAAYREAAAATTRIAALKEKAEGLEKQVSRAKTRLTEVTTDRDSASTQKDKKAEEMATAEAALATAVGQIAQRAGAAGLTASIEQHLDPPNVEALRADHQLRQERFTRLRALQGAHRRAAEAADRSGLQVQHREADAEEARTVRDRAKGAVMERADELRQQIRNWAAAATVEAWPDDTVEEWCDYVSDLTLFDEDTGDTPQSESVVALMRAQINPIRQRISTETQQLGERRVPIKSRHDDVEQQLRQVSSQTETPPPPPVSWFRRPRPAVEEGLGAPLWQLVNPTPGVDDAVLARLEAAAAAAGLLDAWISADGSVDSDDGRLLVDTQLVDTGHRPGRNLLEVLEPDPDGAVDAATVSRILAAIGWCDAGADGNGGDWLAADGSWRIGGLTGRAEPIGLVSYLGAAARAAARQRRIEQLTADLTALAAELSEIDGRLAVYQQRRQQLDSEEKQLPERGERALHQAVTLLAERSRAARKAAEKAEKAAAAHQAHLALRDDAWSEFGDHAAQHQFPTKDLDNLARALDDYKEQLRELADALKELHRARDALREAERTLTEQEAKHTAAEQERDERIAEHRTAQLQLATAEKTLNSGFREQLERKEKLDRQIAELAQSIEKTQERLRVATGSESAATVRLDDYEGKRKDAEGRRDAMMAALWELIDHDLVEPLGIPVPEKRSVAFARDFAAAIKREIRDQDAAALVERARRRCERESDVLRQQLLPDRDVRVEDADSPLMRISVLIDTEHGWLNPVAASNALAARVLEQQERFDAEQQRVLTTLLGSTFIEHLKDRLDYTADTFARISDQLAVRPNRQGHIVRVDWMADKTDADAEAVVAALRQGYHQLTADHQHTVRDFLRRRIEQARADAEADGAPHWKEQLAAALDYRQWLRITLSYRAGTAGKWAVLDAARHGAKSGGEKVVLLAQPLFAAVAVAYNAAKVHAPRSVWLDEAMTGVDPTVKANFMGLSVDFDLDIMITAFDEWCNYPTVPAIAIYDLARQANIAGVDCQTYLWCGGERVAVDVDHLGAATAAPAAGEGSDG</sequence>
<dbReference type="GO" id="GO:0005856">
    <property type="term" value="C:cytoskeleton"/>
    <property type="evidence" value="ECO:0007669"/>
    <property type="project" value="TreeGrafter"/>
</dbReference>